<dbReference type="Proteomes" id="UP000469558">
    <property type="component" value="Unassembled WGS sequence"/>
</dbReference>
<feature type="compositionally biased region" description="Polar residues" evidence="2">
    <location>
        <begin position="105"/>
        <end position="117"/>
    </location>
</feature>
<accession>A0A8T9CCA4</accession>
<keyword evidence="4" id="KW-1185">Reference proteome</keyword>
<feature type="compositionally biased region" description="Polar residues" evidence="2">
    <location>
        <begin position="1"/>
        <end position="10"/>
    </location>
</feature>
<feature type="coiled-coil region" evidence="1">
    <location>
        <begin position="642"/>
        <end position="683"/>
    </location>
</feature>
<evidence type="ECO:0000313" key="4">
    <source>
        <dbReference type="Proteomes" id="UP000469558"/>
    </source>
</evidence>
<proteinExistence type="predicted"/>
<reference evidence="3 4" key="1">
    <citation type="submission" date="2018-05" db="EMBL/GenBank/DDBJ databases">
        <title>Genome sequencing and assembly of the regulated plant pathogen Lachnellula willkommii and related sister species for the development of diagnostic species identification markers.</title>
        <authorList>
            <person name="Giroux E."/>
            <person name="Bilodeau G."/>
        </authorList>
    </citation>
    <scope>NUCLEOTIDE SEQUENCE [LARGE SCALE GENOMIC DNA]</scope>
    <source>
        <strain evidence="3 4">CBS 268.59</strain>
    </source>
</reference>
<feature type="region of interest" description="Disordered" evidence="2">
    <location>
        <begin position="275"/>
        <end position="295"/>
    </location>
</feature>
<dbReference type="AlphaFoldDB" id="A0A8T9CCA4"/>
<comment type="caution">
    <text evidence="3">The sequence shown here is derived from an EMBL/GenBank/DDBJ whole genome shotgun (WGS) entry which is preliminary data.</text>
</comment>
<protein>
    <submittedName>
        <fullName evidence="3">Uncharacterized protein</fullName>
    </submittedName>
</protein>
<organism evidence="3 4">
    <name type="scientific">Lachnellula suecica</name>
    <dbReference type="NCBI Taxonomy" id="602035"/>
    <lineage>
        <taxon>Eukaryota</taxon>
        <taxon>Fungi</taxon>
        <taxon>Dikarya</taxon>
        <taxon>Ascomycota</taxon>
        <taxon>Pezizomycotina</taxon>
        <taxon>Leotiomycetes</taxon>
        <taxon>Helotiales</taxon>
        <taxon>Lachnaceae</taxon>
        <taxon>Lachnellula</taxon>
    </lineage>
</organism>
<dbReference type="OrthoDB" id="3532430at2759"/>
<feature type="coiled-coil region" evidence="1">
    <location>
        <begin position="511"/>
        <end position="598"/>
    </location>
</feature>
<evidence type="ECO:0000256" key="2">
    <source>
        <dbReference type="SAM" id="MobiDB-lite"/>
    </source>
</evidence>
<keyword evidence="1" id="KW-0175">Coiled coil</keyword>
<sequence length="774" mass="87239">MADLASQTPSIIDDEQPIAVRRKRRSSLGPSAQNTSRSDSQDRISRPHGISTPPATPKRAKKRVRFSDPGPEILESEHASSGLTPFFRRTSLSTPNSKRRHSTPALLSNRSEYNNAPISGTLQFAPMRQVLEGRVKRRLRRNRLSEEINIIEWDKKKEAKERRSEIERLRQELASKDHEVQSMREEQEITSQIEGESGLSVTTNTTQSTKIQELEQVIVELKADLARKDTEPSEDPDWTIAARDPFDFDDDDNHMITNYDDDFMDNDEIVTTPTRLNTSFPSPPSTMPNTPCKSVSSMSAGIQTCLPIPDPEKDALRAQLESLNSEVSKLTSTIAFGDDNQSRLTQKLAEFIPVDESHDHTSVDAALDNVLTQLALAQSHALEKDTAFSALTVEITSLGFPSSGPEATLEIIAKQFRQARLELEYLTPGEVEEGFENHKLLDMLVSRMKVLVERVKRQDASIDEYHEQELSLRQQLNTRVTVMDDLQKELCLANNLVGDLRGEVQENGVSNERLQAALEGYREEVRGLERLIERMEKEGRNNDHELRNEMQEMQERLQHEVLKHDTTRASDEGKDMIIMELERRLTATLQSASEVQAQLVALETTKDADISNKQAIIEQLKSSGLERERQHGDALALRDARVSELRDEVERVNTALKAAHATILKLRKENKELKAQVSGEKTRGLFVVQTMRDQLTRALETGLGYVNGDVSVQGPDLGETTPIAEEPSTSQPIVRRGRFLDGDLARKSGKKRRRYDSGLGFLEEEVEGEIEMET</sequence>
<evidence type="ECO:0000256" key="1">
    <source>
        <dbReference type="SAM" id="Coils"/>
    </source>
</evidence>
<dbReference type="EMBL" id="QGMK01000258">
    <property type="protein sequence ID" value="TVY82916.1"/>
    <property type="molecule type" value="Genomic_DNA"/>
</dbReference>
<feature type="compositionally biased region" description="Polar residues" evidence="2">
    <location>
        <begin position="28"/>
        <end position="38"/>
    </location>
</feature>
<name>A0A8T9CCA4_9HELO</name>
<gene>
    <name evidence="3" type="ORF">LSUE1_G001892</name>
</gene>
<feature type="region of interest" description="Disordered" evidence="2">
    <location>
        <begin position="1"/>
        <end position="117"/>
    </location>
</feature>
<feature type="coiled-coil region" evidence="1">
    <location>
        <begin position="156"/>
        <end position="231"/>
    </location>
</feature>
<evidence type="ECO:0000313" key="3">
    <source>
        <dbReference type="EMBL" id="TVY82916.1"/>
    </source>
</evidence>